<dbReference type="OMA" id="SICEFSI"/>
<accession>A0A835DFG9</accession>
<evidence type="ECO:0000313" key="3">
    <source>
        <dbReference type="Proteomes" id="UP000655225"/>
    </source>
</evidence>
<feature type="chain" id="PRO_5032970243" description="Transmembrane protein" evidence="1">
    <location>
        <begin position="29"/>
        <end position="170"/>
    </location>
</feature>
<name>A0A835DFG9_TETSI</name>
<evidence type="ECO:0000313" key="2">
    <source>
        <dbReference type="EMBL" id="KAF8401443.1"/>
    </source>
</evidence>
<dbReference type="PANTHER" id="PTHR31676:SF76">
    <property type="entry name" value="OS05G0362300 PROTEIN"/>
    <property type="match status" value="1"/>
</dbReference>
<evidence type="ECO:0000256" key="1">
    <source>
        <dbReference type="SAM" id="SignalP"/>
    </source>
</evidence>
<keyword evidence="1" id="KW-0732">Signal</keyword>
<comment type="caution">
    <text evidence="2">The sequence shown here is derived from an EMBL/GenBank/DDBJ whole genome shotgun (WGS) entry which is preliminary data.</text>
</comment>
<dbReference type="Proteomes" id="UP000655225">
    <property type="component" value="Unassembled WGS sequence"/>
</dbReference>
<dbReference type="Pfam" id="PF04398">
    <property type="entry name" value="DUF538"/>
    <property type="match status" value="1"/>
</dbReference>
<sequence length="170" mass="18733">MNLLFKPNPMSLMAFLCLILLCLTPLMADEDTPTVYDALKEYDFPVGLLPKGVVGYDLDKATGKFSAYLNGTCSFSLENSYQLRYKSTITGIISRDKLTNLKGVSVKVLLFWINIVEVVRDGEELEFSVGILSANFAIDNFVECAQCGCGLDCVNNQVTRIKTNAFVSSS</sequence>
<reference evidence="2 3" key="1">
    <citation type="submission" date="2020-04" db="EMBL/GenBank/DDBJ databases">
        <title>Plant Genome Project.</title>
        <authorList>
            <person name="Zhang R.-G."/>
        </authorList>
    </citation>
    <scope>NUCLEOTIDE SEQUENCE [LARGE SCALE GENOMIC DNA]</scope>
    <source>
        <strain evidence="2">YNK0</strain>
        <tissue evidence="2">Leaf</tissue>
    </source>
</reference>
<evidence type="ECO:0008006" key="4">
    <source>
        <dbReference type="Google" id="ProtNLM"/>
    </source>
</evidence>
<proteinExistence type="predicted"/>
<dbReference type="EMBL" id="JABCRI010000008">
    <property type="protein sequence ID" value="KAF8401443.1"/>
    <property type="molecule type" value="Genomic_DNA"/>
</dbReference>
<keyword evidence="3" id="KW-1185">Reference proteome</keyword>
<dbReference type="AlphaFoldDB" id="A0A835DFG9"/>
<protein>
    <recommendedName>
        <fullName evidence="4">Transmembrane protein</fullName>
    </recommendedName>
</protein>
<gene>
    <name evidence="2" type="ORF">HHK36_012382</name>
</gene>
<dbReference type="InterPro" id="IPR036758">
    <property type="entry name" value="At5g01610-like"/>
</dbReference>
<organism evidence="2 3">
    <name type="scientific">Tetracentron sinense</name>
    <name type="common">Spur-leaf</name>
    <dbReference type="NCBI Taxonomy" id="13715"/>
    <lineage>
        <taxon>Eukaryota</taxon>
        <taxon>Viridiplantae</taxon>
        <taxon>Streptophyta</taxon>
        <taxon>Embryophyta</taxon>
        <taxon>Tracheophyta</taxon>
        <taxon>Spermatophyta</taxon>
        <taxon>Magnoliopsida</taxon>
        <taxon>Trochodendrales</taxon>
        <taxon>Trochodendraceae</taxon>
        <taxon>Tetracentron</taxon>
    </lineage>
</organism>
<dbReference type="SUPFAM" id="SSF141562">
    <property type="entry name" value="At5g01610-like"/>
    <property type="match status" value="1"/>
</dbReference>
<dbReference type="OrthoDB" id="1873537at2759"/>
<feature type="signal peptide" evidence="1">
    <location>
        <begin position="1"/>
        <end position="28"/>
    </location>
</feature>
<dbReference type="Gene3D" id="2.30.240.10">
    <property type="entry name" value="At5g01610-like"/>
    <property type="match status" value="1"/>
</dbReference>
<dbReference type="InterPro" id="IPR007493">
    <property type="entry name" value="DUF538"/>
</dbReference>
<dbReference type="PANTHER" id="PTHR31676">
    <property type="entry name" value="T31J12.3 PROTEIN-RELATED"/>
    <property type="match status" value="1"/>
</dbReference>